<evidence type="ECO:0000259" key="1">
    <source>
        <dbReference type="Pfam" id="PF13472"/>
    </source>
</evidence>
<dbReference type="InterPro" id="IPR036514">
    <property type="entry name" value="SGNH_hydro_sf"/>
</dbReference>
<dbReference type="SUPFAM" id="SSF52266">
    <property type="entry name" value="SGNH hydrolase"/>
    <property type="match status" value="1"/>
</dbReference>
<dbReference type="AlphaFoldDB" id="A0A7Z0WHD5"/>
<sequence length="270" mass="27931">MFRALVLVAGSVGGLSGAAISLLNGQSKKARTIIGKSRALPLNADGVYLPDGSGPVAGEPGGTLSFAMLGDSLAAGLGAERTDQLPGVLLARGLADESGRPVRLTTHAVSGSRTSDLDEQVDVALIDPPDLAMVIIGGNDVTSRMRIGTSAAVLAKQVRRMVRAGTTVVVGTCPDLDIIAPIPQPLRAIASRWGLALARAQRRELERLDGVSTVSTAALLTPEFLARPDELFSDDRFHPSGAGYELAADLLLAPLCDAAGLWGSRDLTHA</sequence>
<dbReference type="OrthoDB" id="9804395at2"/>
<evidence type="ECO:0000313" key="2">
    <source>
        <dbReference type="EMBL" id="OLF07269.1"/>
    </source>
</evidence>
<dbReference type="PANTHER" id="PTHR30383">
    <property type="entry name" value="THIOESTERASE 1/PROTEASE 1/LYSOPHOSPHOLIPASE L1"/>
    <property type="match status" value="1"/>
</dbReference>
<dbReference type="InterPro" id="IPR051532">
    <property type="entry name" value="Ester_Hydrolysis_Enzymes"/>
</dbReference>
<dbReference type="Proteomes" id="UP000185696">
    <property type="component" value="Unassembled WGS sequence"/>
</dbReference>
<name>A0A7Z0WHD5_9PSEU</name>
<dbReference type="Pfam" id="PF13472">
    <property type="entry name" value="Lipase_GDSL_2"/>
    <property type="match status" value="1"/>
</dbReference>
<proteinExistence type="predicted"/>
<keyword evidence="3" id="KW-1185">Reference proteome</keyword>
<dbReference type="GO" id="GO:0004622">
    <property type="term" value="F:phosphatidylcholine lysophospholipase activity"/>
    <property type="evidence" value="ECO:0007669"/>
    <property type="project" value="TreeGrafter"/>
</dbReference>
<feature type="domain" description="SGNH hydrolase-type esterase" evidence="1">
    <location>
        <begin position="69"/>
        <end position="246"/>
    </location>
</feature>
<reference evidence="2 3" key="1">
    <citation type="submission" date="2016-12" db="EMBL/GenBank/DDBJ databases">
        <title>The draft genome sequence of Actinophytocola xinjiangensis.</title>
        <authorList>
            <person name="Wang W."/>
            <person name="Yuan L."/>
        </authorList>
    </citation>
    <scope>NUCLEOTIDE SEQUENCE [LARGE SCALE GENOMIC DNA]</scope>
    <source>
        <strain evidence="2 3">CGMCC 4.4663</strain>
    </source>
</reference>
<dbReference type="EMBL" id="MSIF01000017">
    <property type="protein sequence ID" value="OLF07269.1"/>
    <property type="molecule type" value="Genomic_DNA"/>
</dbReference>
<gene>
    <name evidence="2" type="ORF">BLA60_28405</name>
</gene>
<dbReference type="CDD" id="cd01836">
    <property type="entry name" value="FeeA_FeeB_like"/>
    <property type="match status" value="1"/>
</dbReference>
<protein>
    <submittedName>
        <fullName evidence="2">GDSL family lipase</fullName>
    </submittedName>
</protein>
<accession>A0A7Z0WHD5</accession>
<comment type="caution">
    <text evidence="2">The sequence shown here is derived from an EMBL/GenBank/DDBJ whole genome shotgun (WGS) entry which is preliminary data.</text>
</comment>
<evidence type="ECO:0000313" key="3">
    <source>
        <dbReference type="Proteomes" id="UP000185696"/>
    </source>
</evidence>
<dbReference type="RefSeq" id="WP_075136212.1">
    <property type="nucleotide sequence ID" value="NZ_MSIF01000017.1"/>
</dbReference>
<dbReference type="PANTHER" id="PTHR30383:SF5">
    <property type="entry name" value="SGNH HYDROLASE-TYPE ESTERASE DOMAIN-CONTAINING PROTEIN"/>
    <property type="match status" value="1"/>
</dbReference>
<dbReference type="InterPro" id="IPR013830">
    <property type="entry name" value="SGNH_hydro"/>
</dbReference>
<organism evidence="2 3">
    <name type="scientific">Actinophytocola xinjiangensis</name>
    <dbReference type="NCBI Taxonomy" id="485602"/>
    <lineage>
        <taxon>Bacteria</taxon>
        <taxon>Bacillati</taxon>
        <taxon>Actinomycetota</taxon>
        <taxon>Actinomycetes</taxon>
        <taxon>Pseudonocardiales</taxon>
        <taxon>Pseudonocardiaceae</taxon>
    </lineage>
</organism>
<dbReference type="Gene3D" id="3.40.50.1110">
    <property type="entry name" value="SGNH hydrolase"/>
    <property type="match status" value="1"/>
</dbReference>